<evidence type="ECO:0000256" key="1">
    <source>
        <dbReference type="SAM" id="Phobius"/>
    </source>
</evidence>
<feature type="transmembrane region" description="Helical" evidence="1">
    <location>
        <begin position="193"/>
        <end position="221"/>
    </location>
</feature>
<gene>
    <name evidence="2" type="ORF">CEW91_09870</name>
</gene>
<organism evidence="2 3">
    <name type="scientific">Idiomarina piscisalsi</name>
    <dbReference type="NCBI Taxonomy" id="1096243"/>
    <lineage>
        <taxon>Bacteria</taxon>
        <taxon>Pseudomonadati</taxon>
        <taxon>Pseudomonadota</taxon>
        <taxon>Gammaproteobacteria</taxon>
        <taxon>Alteromonadales</taxon>
        <taxon>Idiomarinaceae</taxon>
        <taxon>Idiomarina</taxon>
    </lineage>
</organism>
<evidence type="ECO:0000313" key="2">
    <source>
        <dbReference type="EMBL" id="ASG66424.1"/>
    </source>
</evidence>
<feature type="transmembrane region" description="Helical" evidence="1">
    <location>
        <begin position="137"/>
        <end position="154"/>
    </location>
</feature>
<keyword evidence="1" id="KW-1133">Transmembrane helix</keyword>
<evidence type="ECO:0000313" key="3">
    <source>
        <dbReference type="Proteomes" id="UP000197717"/>
    </source>
</evidence>
<feature type="transmembrane region" description="Helical" evidence="1">
    <location>
        <begin position="88"/>
        <end position="109"/>
    </location>
</feature>
<evidence type="ECO:0008006" key="4">
    <source>
        <dbReference type="Google" id="ProtNLM"/>
    </source>
</evidence>
<dbReference type="RefSeq" id="WP_088768795.1">
    <property type="nucleotide sequence ID" value="NZ_CP022133.1"/>
</dbReference>
<dbReference type="Proteomes" id="UP000197717">
    <property type="component" value="Chromosome"/>
</dbReference>
<feature type="transmembrane region" description="Helical" evidence="1">
    <location>
        <begin position="296"/>
        <end position="314"/>
    </location>
</feature>
<proteinExistence type="predicted"/>
<dbReference type="InterPro" id="IPR049458">
    <property type="entry name" value="EpsG-like"/>
</dbReference>
<dbReference type="Pfam" id="PF14897">
    <property type="entry name" value="EpsG"/>
    <property type="match status" value="1"/>
</dbReference>
<feature type="transmembrane region" description="Helical" evidence="1">
    <location>
        <begin position="160"/>
        <end position="181"/>
    </location>
</feature>
<keyword evidence="1" id="KW-0812">Transmembrane</keyword>
<sequence length="353" mass="40141">MFYVLLVTSAFFLHLCDRDRASTPIFYLFSLFVLLITALRGNGTGLADYDAYIRIYSDILDWYDVLNPTTHVEIGFRVVSFLGNTFNFGGQFIIVFMALASFIPVALVIKKYSPYKLLSIVVWFPYIMSMNMQSSRISVAVGFGVLFFICYYHKYRLLSILCFILAVSFHTSLILLVCTFLTRLRLSVLASTYFVILFLSFLIGFSVIFASVLSLIGLDVIAVKFLSYVNSEHYGYPMRVYDPRVLISVFMVAAIMLLNNKITNPFHTYLFKLFVIGSMVLVAFMDVTILAWRLSYIFLIIGVLVVPIVSKYFLTHLVRTQKLAYLAFPGMYLALGLIIAVVAQPYILFFGGI</sequence>
<dbReference type="EMBL" id="CP022133">
    <property type="protein sequence ID" value="ASG66424.1"/>
    <property type="molecule type" value="Genomic_DNA"/>
</dbReference>
<accession>A0ABM6LUZ0</accession>
<feature type="transmembrane region" description="Helical" evidence="1">
    <location>
        <begin position="326"/>
        <end position="347"/>
    </location>
</feature>
<feature type="transmembrane region" description="Helical" evidence="1">
    <location>
        <begin position="241"/>
        <end position="258"/>
    </location>
</feature>
<keyword evidence="1" id="KW-0472">Membrane</keyword>
<name>A0ABM6LUZ0_9GAMM</name>
<keyword evidence="3" id="KW-1185">Reference proteome</keyword>
<protein>
    <recommendedName>
        <fullName evidence="4">EpsG family protein</fullName>
    </recommendedName>
</protein>
<feature type="transmembrane region" description="Helical" evidence="1">
    <location>
        <begin position="270"/>
        <end position="290"/>
    </location>
</feature>
<reference evidence="2 3" key="1">
    <citation type="submission" date="2017-06" db="EMBL/GenBank/DDBJ databases">
        <title>Complete genome sequence of Idiomarina piscisalsi strain 10PY1A isolated from soil of Soudi Arabia.</title>
        <authorList>
            <person name="Kim M.-C."/>
            <person name="Jung B.K."/>
            <person name="Budiyanto F."/>
            <person name="Nzila A."/>
            <person name="Shin J.-H."/>
        </authorList>
    </citation>
    <scope>NUCLEOTIDE SEQUENCE [LARGE SCALE GENOMIC DNA]</scope>
    <source>
        <strain evidence="2 3">10PY1A</strain>
    </source>
</reference>